<dbReference type="Gene3D" id="3.50.50.60">
    <property type="entry name" value="FAD/NAD(P)-binding domain"/>
    <property type="match status" value="2"/>
</dbReference>
<keyword evidence="4" id="KW-0560">Oxidoreductase</keyword>
<dbReference type="PANTHER" id="PTHR43557:SF2">
    <property type="entry name" value="RIESKE DOMAIN-CONTAINING PROTEIN-RELATED"/>
    <property type="match status" value="1"/>
</dbReference>
<evidence type="ECO:0000259" key="6">
    <source>
        <dbReference type="Pfam" id="PF14759"/>
    </source>
</evidence>
<dbReference type="SUPFAM" id="SSF55424">
    <property type="entry name" value="FAD/NAD-linked reductases, dimerisation (C-terminal) domain"/>
    <property type="match status" value="1"/>
</dbReference>
<keyword evidence="2" id="KW-0285">Flavoprotein</keyword>
<dbReference type="EMBL" id="SGWQ01000007">
    <property type="protein sequence ID" value="RZS36461.1"/>
    <property type="molecule type" value="Genomic_DNA"/>
</dbReference>
<feature type="domain" description="FAD/NAD(P)-binding" evidence="5">
    <location>
        <begin position="5"/>
        <end position="305"/>
    </location>
</feature>
<evidence type="ECO:0000313" key="7">
    <source>
        <dbReference type="EMBL" id="RZS36461.1"/>
    </source>
</evidence>
<feature type="domain" description="Reductase C-terminal" evidence="6">
    <location>
        <begin position="324"/>
        <end position="393"/>
    </location>
</feature>
<evidence type="ECO:0000259" key="5">
    <source>
        <dbReference type="Pfam" id="PF07992"/>
    </source>
</evidence>
<evidence type="ECO:0000256" key="2">
    <source>
        <dbReference type="ARBA" id="ARBA00022630"/>
    </source>
</evidence>
<sequence length="396" mass="41239">MSVDTIAIVGTGVAGATAALTLRDAGFDGRVLLIGEEPHAPYRRPPLSKDVLRGSMPDERTRLRPAEHWATKGVELRTGARVTGIAADAHEIVLLCGETLGYDRLLLATGGRPRTLPVTDGVPGVFTLRTLGDVPALRDALTAGTRVLVVGAGLVGAEVAASARAMDCAVTVLEVERTPLARVLPPVIGVRYAGLHRAAGVDLRTGTGLKSLAHNGSELVAIDTDGAESHADVVVVAVGMVPNTALAETAGIEIDRGPVGGITVDSQGATSAPDVYAAGDVANLPNRVLGGRQRVEHWMHAQDHGAATARAMLGQGTPFDVVPWCWSDQHGVTVHITGWPDAGDEVRLDGDLDGMNFAAEFRRDGKLVGAVGVNRAAQIRLLRKEIAARTSSEAIA</sequence>
<dbReference type="SUPFAM" id="SSF51905">
    <property type="entry name" value="FAD/NAD(P)-binding domain"/>
    <property type="match status" value="2"/>
</dbReference>
<organism evidence="7 8">
    <name type="scientific">Herbihabitans rhizosphaerae</name>
    <dbReference type="NCBI Taxonomy" id="1872711"/>
    <lineage>
        <taxon>Bacteria</taxon>
        <taxon>Bacillati</taxon>
        <taxon>Actinomycetota</taxon>
        <taxon>Actinomycetes</taxon>
        <taxon>Pseudonocardiales</taxon>
        <taxon>Pseudonocardiaceae</taxon>
        <taxon>Herbihabitans</taxon>
    </lineage>
</organism>
<evidence type="ECO:0000256" key="3">
    <source>
        <dbReference type="ARBA" id="ARBA00022827"/>
    </source>
</evidence>
<name>A0A4Q7KLN2_9PSEU</name>
<gene>
    <name evidence="7" type="ORF">EV193_107142</name>
</gene>
<keyword evidence="8" id="KW-1185">Reference proteome</keyword>
<dbReference type="InterPro" id="IPR023753">
    <property type="entry name" value="FAD/NAD-binding_dom"/>
</dbReference>
<dbReference type="Pfam" id="PF14759">
    <property type="entry name" value="Reductase_C"/>
    <property type="match status" value="1"/>
</dbReference>
<dbReference type="InterPro" id="IPR050446">
    <property type="entry name" value="FAD-oxidoreductase/Apoptosis"/>
</dbReference>
<proteinExistence type="predicted"/>
<accession>A0A4Q7KLN2</accession>
<dbReference type="Pfam" id="PF07992">
    <property type="entry name" value="Pyr_redox_2"/>
    <property type="match status" value="1"/>
</dbReference>
<dbReference type="GO" id="GO:0005737">
    <property type="term" value="C:cytoplasm"/>
    <property type="evidence" value="ECO:0007669"/>
    <property type="project" value="TreeGrafter"/>
</dbReference>
<protein>
    <submittedName>
        <fullName evidence="7">NADPH-dependent 2,4-dienoyl-CoA reductase/sulfur reductase-like enzyme</fullName>
    </submittedName>
</protein>
<dbReference type="AlphaFoldDB" id="A0A4Q7KLN2"/>
<dbReference type="PANTHER" id="PTHR43557">
    <property type="entry name" value="APOPTOSIS-INDUCING FACTOR 1"/>
    <property type="match status" value="1"/>
</dbReference>
<dbReference type="InterPro" id="IPR036188">
    <property type="entry name" value="FAD/NAD-bd_sf"/>
</dbReference>
<dbReference type="Proteomes" id="UP000294257">
    <property type="component" value="Unassembled WGS sequence"/>
</dbReference>
<evidence type="ECO:0000313" key="8">
    <source>
        <dbReference type="Proteomes" id="UP000294257"/>
    </source>
</evidence>
<dbReference type="RefSeq" id="WP_130345954.1">
    <property type="nucleotide sequence ID" value="NZ_SGWQ01000007.1"/>
</dbReference>
<dbReference type="InterPro" id="IPR028202">
    <property type="entry name" value="Reductase_C"/>
</dbReference>
<dbReference type="GO" id="GO:0016651">
    <property type="term" value="F:oxidoreductase activity, acting on NAD(P)H"/>
    <property type="evidence" value="ECO:0007669"/>
    <property type="project" value="TreeGrafter"/>
</dbReference>
<evidence type="ECO:0000256" key="4">
    <source>
        <dbReference type="ARBA" id="ARBA00023002"/>
    </source>
</evidence>
<reference evidence="7 8" key="1">
    <citation type="submission" date="2019-02" db="EMBL/GenBank/DDBJ databases">
        <title>Genomic Encyclopedia of Type Strains, Phase IV (KMG-IV): sequencing the most valuable type-strain genomes for metagenomic binning, comparative biology and taxonomic classification.</title>
        <authorList>
            <person name="Goeker M."/>
        </authorList>
    </citation>
    <scope>NUCLEOTIDE SEQUENCE [LARGE SCALE GENOMIC DNA]</scope>
    <source>
        <strain evidence="7 8">DSM 101727</strain>
    </source>
</reference>
<comment type="cofactor">
    <cofactor evidence="1">
        <name>FAD</name>
        <dbReference type="ChEBI" id="CHEBI:57692"/>
    </cofactor>
</comment>
<dbReference type="PRINTS" id="PR00411">
    <property type="entry name" value="PNDRDTASEI"/>
</dbReference>
<evidence type="ECO:0000256" key="1">
    <source>
        <dbReference type="ARBA" id="ARBA00001974"/>
    </source>
</evidence>
<dbReference type="Gene3D" id="3.30.390.30">
    <property type="match status" value="1"/>
</dbReference>
<comment type="caution">
    <text evidence="7">The sequence shown here is derived from an EMBL/GenBank/DDBJ whole genome shotgun (WGS) entry which is preliminary data.</text>
</comment>
<dbReference type="InterPro" id="IPR016156">
    <property type="entry name" value="FAD/NAD-linked_Rdtase_dimer_sf"/>
</dbReference>
<dbReference type="OrthoDB" id="4475657at2"/>
<keyword evidence="3" id="KW-0274">FAD</keyword>
<dbReference type="PRINTS" id="PR00368">
    <property type="entry name" value="FADPNR"/>
</dbReference>